<name>A0ABS0QB27_9BACT</name>
<dbReference type="PANTHER" id="PTHR43563:SF1">
    <property type="entry name" value="AMINE OXIDASE [FLAVIN-CONTAINING] B"/>
    <property type="match status" value="1"/>
</dbReference>
<proteinExistence type="predicted"/>
<evidence type="ECO:0000313" key="3">
    <source>
        <dbReference type="Proteomes" id="UP000625631"/>
    </source>
</evidence>
<reference evidence="2 3" key="1">
    <citation type="submission" date="2020-12" db="EMBL/GenBank/DDBJ databases">
        <title>Hymenobacter sp.</title>
        <authorList>
            <person name="Kim M.K."/>
        </authorList>
    </citation>
    <scope>NUCLEOTIDE SEQUENCE [LARGE SCALE GENOMIC DNA]</scope>
    <source>
        <strain evidence="2 3">BT442</strain>
    </source>
</reference>
<dbReference type="InterPro" id="IPR036188">
    <property type="entry name" value="FAD/NAD-bd_sf"/>
</dbReference>
<organism evidence="2 3">
    <name type="scientific">Hymenobacter negativus</name>
    <dbReference type="NCBI Taxonomy" id="2795026"/>
    <lineage>
        <taxon>Bacteria</taxon>
        <taxon>Pseudomonadati</taxon>
        <taxon>Bacteroidota</taxon>
        <taxon>Cytophagia</taxon>
        <taxon>Cytophagales</taxon>
        <taxon>Hymenobacteraceae</taxon>
        <taxon>Hymenobacter</taxon>
    </lineage>
</organism>
<dbReference type="Proteomes" id="UP000625631">
    <property type="component" value="Unassembled WGS sequence"/>
</dbReference>
<feature type="signal peptide" evidence="1">
    <location>
        <begin position="1"/>
        <end position="28"/>
    </location>
</feature>
<evidence type="ECO:0000256" key="1">
    <source>
        <dbReference type="SAM" id="SignalP"/>
    </source>
</evidence>
<feature type="chain" id="PRO_5046856678" evidence="1">
    <location>
        <begin position="29"/>
        <end position="548"/>
    </location>
</feature>
<protein>
    <submittedName>
        <fullName evidence="2">FAD-binding protein</fullName>
    </submittedName>
</protein>
<keyword evidence="1" id="KW-0732">Signal</keyword>
<dbReference type="InterPro" id="IPR050703">
    <property type="entry name" value="Flavin_MAO"/>
</dbReference>
<accession>A0ABS0QB27</accession>
<evidence type="ECO:0000313" key="2">
    <source>
        <dbReference type="EMBL" id="MBH8559881.1"/>
    </source>
</evidence>
<keyword evidence="3" id="KW-1185">Reference proteome</keyword>
<comment type="caution">
    <text evidence="2">The sequence shown here is derived from an EMBL/GenBank/DDBJ whole genome shotgun (WGS) entry which is preliminary data.</text>
</comment>
<sequence length="548" mass="59798">MPTRRSFLAQSGAALTGALLLPALPSCAPTNPLAHIKGQMRGQDAATGHLLRDPGRIPAPTQTLDTDVLIIGGGVAGLSARRWLHLHGQTNTLLVELSPETGGNASAGRNAASAYPWGAHYLPVPDMRNTELLEFLQAAGTLTGYAPDGRPIYNDYQLCHDPEERLNIEGHWQEGLVPALGLSAADQAQVARFFKLTETLKTTVGRDGHDIFRIPLDQSSTDEEYRQLDKISFAAYLDREGFTAPALRWYLDYACRDDYGAHAAQVSAWAGLHYFASRKGSAHNATGADVLTWPEGNHFLTENLRRQASAPIHTQTLAYDLRETASGIEALIYSVATRQSTRVRARQVLLATPQHIAHHLLAAVPGHQLPPPGVLHHAPWLIANLTVAGLPQGPGRPLSWDNVRYGSASLGYINATQQSIKQDDGSPKVITLYWPLTDEMPGPARRRAYQTSYAEWLPRVVAELETYHPGVMPYIQQADLWVWGHGMVAPTPGLLWGAARAAASQPVHGRVFFAHTDYSGISIFEEGFYQGIRAAREMLGTGRKPLSS</sequence>
<dbReference type="RefSeq" id="WP_198076485.1">
    <property type="nucleotide sequence ID" value="NZ_JAEDAE010000009.1"/>
</dbReference>
<dbReference type="SUPFAM" id="SSF51905">
    <property type="entry name" value="FAD/NAD(P)-binding domain"/>
    <property type="match status" value="1"/>
</dbReference>
<dbReference type="InterPro" id="IPR006311">
    <property type="entry name" value="TAT_signal"/>
</dbReference>
<dbReference type="PANTHER" id="PTHR43563">
    <property type="entry name" value="AMINE OXIDASE"/>
    <property type="match status" value="1"/>
</dbReference>
<dbReference type="Pfam" id="PF13450">
    <property type="entry name" value="NAD_binding_8"/>
    <property type="match status" value="1"/>
</dbReference>
<dbReference type="PROSITE" id="PS51318">
    <property type="entry name" value="TAT"/>
    <property type="match status" value="1"/>
</dbReference>
<gene>
    <name evidence="2" type="ORF">I7X13_17610</name>
</gene>
<dbReference type="Gene3D" id="3.50.50.60">
    <property type="entry name" value="FAD/NAD(P)-binding domain"/>
    <property type="match status" value="1"/>
</dbReference>
<dbReference type="EMBL" id="JAEDAE010000009">
    <property type="protein sequence ID" value="MBH8559881.1"/>
    <property type="molecule type" value="Genomic_DNA"/>
</dbReference>